<dbReference type="AlphaFoldDB" id="A0A438D0A5"/>
<evidence type="ECO:0000256" key="1">
    <source>
        <dbReference type="SAM" id="SignalP"/>
    </source>
</evidence>
<name>A0A438D0A5_VITVI</name>
<evidence type="ECO:0000313" key="3">
    <source>
        <dbReference type="Proteomes" id="UP000288805"/>
    </source>
</evidence>
<feature type="chain" id="PRO_5019065435" description="Glucan endo-1,3-beta-D-glucosidase" evidence="1">
    <location>
        <begin position="25"/>
        <end position="312"/>
    </location>
</feature>
<protein>
    <recommendedName>
        <fullName evidence="4">Glucan endo-1,3-beta-D-glucosidase</fullName>
    </recommendedName>
</protein>
<evidence type="ECO:0008006" key="4">
    <source>
        <dbReference type="Google" id="ProtNLM"/>
    </source>
</evidence>
<dbReference type="Proteomes" id="UP000288805">
    <property type="component" value="Unassembled WGS sequence"/>
</dbReference>
<dbReference type="EMBL" id="QGNW01001876">
    <property type="protein sequence ID" value="RVW28866.1"/>
    <property type="molecule type" value="Genomic_DNA"/>
</dbReference>
<gene>
    <name evidence="2" type="ORF">CK203_094886</name>
</gene>
<proteinExistence type="predicted"/>
<accession>A0A438D0A5</accession>
<comment type="caution">
    <text evidence="2">The sequence shown here is derived from an EMBL/GenBank/DDBJ whole genome shotgun (WGS) entry which is preliminary data.</text>
</comment>
<keyword evidence="1" id="KW-0732">Signal</keyword>
<feature type="signal peptide" evidence="1">
    <location>
        <begin position="1"/>
        <end position="24"/>
    </location>
</feature>
<reference evidence="2 3" key="1">
    <citation type="journal article" date="2018" name="PLoS Genet.">
        <title>Population sequencing reveals clonal diversity and ancestral inbreeding in the grapevine cultivar Chardonnay.</title>
        <authorList>
            <person name="Roach M.J."/>
            <person name="Johnson D.L."/>
            <person name="Bohlmann J."/>
            <person name="van Vuuren H.J."/>
            <person name="Jones S.J."/>
            <person name="Pretorius I.S."/>
            <person name="Schmidt S.A."/>
            <person name="Borneman A.R."/>
        </authorList>
    </citation>
    <scope>NUCLEOTIDE SEQUENCE [LARGE SCALE GENOMIC DNA]</scope>
    <source>
        <strain evidence="3">cv. Chardonnay</strain>
        <tissue evidence="2">Leaf</tissue>
    </source>
</reference>
<organism evidence="2 3">
    <name type="scientific">Vitis vinifera</name>
    <name type="common">Grape</name>
    <dbReference type="NCBI Taxonomy" id="29760"/>
    <lineage>
        <taxon>Eukaryota</taxon>
        <taxon>Viridiplantae</taxon>
        <taxon>Streptophyta</taxon>
        <taxon>Embryophyta</taxon>
        <taxon>Tracheophyta</taxon>
        <taxon>Spermatophyta</taxon>
        <taxon>Magnoliopsida</taxon>
        <taxon>eudicotyledons</taxon>
        <taxon>Gunneridae</taxon>
        <taxon>Pentapetalae</taxon>
        <taxon>rosids</taxon>
        <taxon>Vitales</taxon>
        <taxon>Vitaceae</taxon>
        <taxon>Viteae</taxon>
        <taxon>Vitis</taxon>
    </lineage>
</organism>
<dbReference type="Gene3D" id="3.20.20.80">
    <property type="entry name" value="Glycosidases"/>
    <property type="match status" value="1"/>
</dbReference>
<sequence>MAGEASKCLLFLLLLSVLAFYSSATLVGFSYDARRSRGASSATKTVSFLKQNKVSASQIRVFVADHKVLNSLFNTGVSVDLYLNETRVESLRDSTPSSISWLKTHLLTFLPHINIQSVIASSVSSELPGKNELPRVLSTLISTHSILSSFHLSSEVKKTRSFIIVEASVDGELSMGDQFVQAMIKRATHANAVLPCSDVPMMLTVKSPAAPSGIEVAAFTDKISKSLENNTQIIGKISGLYAEVSDMEEFNQKELKREEEQLFPSSRRELLNNFHLKTTLHDAFDPQQQPFPQTQSPFRLIIPHDDRHCPIH</sequence>
<evidence type="ECO:0000313" key="2">
    <source>
        <dbReference type="EMBL" id="RVW28866.1"/>
    </source>
</evidence>